<dbReference type="EMBL" id="OFTH01000018">
    <property type="protein sequence ID" value="SOZ59658.1"/>
    <property type="molecule type" value="Genomic_DNA"/>
</dbReference>
<proteinExistence type="predicted"/>
<gene>
    <name evidence="2" type="ORF">CBM2613_A250291</name>
</gene>
<evidence type="ECO:0000256" key="1">
    <source>
        <dbReference type="SAM" id="MobiDB-lite"/>
    </source>
</evidence>
<comment type="caution">
    <text evidence="2">The sequence shown here is derived from an EMBL/GenBank/DDBJ whole genome shotgun (WGS) entry which is preliminary data.</text>
</comment>
<organism evidence="2">
    <name type="scientific">Cupriavidus taiwanensis</name>
    <dbReference type="NCBI Taxonomy" id="164546"/>
    <lineage>
        <taxon>Bacteria</taxon>
        <taxon>Pseudomonadati</taxon>
        <taxon>Pseudomonadota</taxon>
        <taxon>Betaproteobacteria</taxon>
        <taxon>Burkholderiales</taxon>
        <taxon>Burkholderiaceae</taxon>
        <taxon>Cupriavidus</taxon>
    </lineage>
</organism>
<dbReference type="Proteomes" id="UP000256952">
    <property type="component" value="Chromosome CBM2613_a"/>
</dbReference>
<evidence type="ECO:0000313" key="2">
    <source>
        <dbReference type="EMBL" id="SOZ59658.1"/>
    </source>
</evidence>
<dbReference type="AlphaFoldDB" id="A0A375E0V4"/>
<feature type="region of interest" description="Disordered" evidence="1">
    <location>
        <begin position="1"/>
        <end position="39"/>
    </location>
</feature>
<protein>
    <submittedName>
        <fullName evidence="2">Uncharacterized protein</fullName>
    </submittedName>
</protein>
<accession>A0A375E0V4</accession>
<feature type="compositionally biased region" description="Polar residues" evidence="1">
    <location>
        <begin position="8"/>
        <end position="19"/>
    </location>
</feature>
<name>A0A375E0V4_9BURK</name>
<sequence length="119" mass="12852">MRRKTKTSAKTSAGGSPHSQVLRHAPSWPRGMPQMEPKMAGPRASVIALSRGCAGQADKAMAFAWVGWLAGRGKIRHLGRAWRRRRWHGKTLARSSDCGQGRRSAEPGAPGGSSLRSPQ</sequence>
<feature type="region of interest" description="Disordered" evidence="1">
    <location>
        <begin position="88"/>
        <end position="119"/>
    </location>
</feature>
<reference evidence="2" key="1">
    <citation type="submission" date="2018-01" db="EMBL/GenBank/DDBJ databases">
        <authorList>
            <person name="Clerissi C."/>
        </authorList>
    </citation>
    <scope>NUCLEOTIDE SEQUENCE</scope>
    <source>
        <strain evidence="2">Cupriavidus taiwanensis STM 8556</strain>
    </source>
</reference>